<dbReference type="RefSeq" id="XP_022332903.1">
    <property type="nucleotide sequence ID" value="XM_022477195.1"/>
</dbReference>
<reference evidence="11" key="1">
    <citation type="submission" date="2025-08" db="UniProtKB">
        <authorList>
            <consortium name="RefSeq"/>
        </authorList>
    </citation>
    <scope>IDENTIFICATION</scope>
    <source>
        <tissue evidence="11">Whole sample</tissue>
    </source>
</reference>
<comment type="similarity">
    <text evidence="5">Belongs to the ARTD/PARP family.</text>
</comment>
<evidence type="ECO:0000256" key="1">
    <source>
        <dbReference type="ARBA" id="ARBA00022676"/>
    </source>
</evidence>
<accession>A0A8B8DZB2</accession>
<evidence type="ECO:0000256" key="3">
    <source>
        <dbReference type="ARBA" id="ARBA00022695"/>
    </source>
</evidence>
<dbReference type="Pfam" id="PF00644">
    <property type="entry name" value="PARP"/>
    <property type="match status" value="1"/>
</dbReference>
<dbReference type="SUPFAM" id="SSF46934">
    <property type="entry name" value="UBA-like"/>
    <property type="match status" value="1"/>
</dbReference>
<protein>
    <recommendedName>
        <fullName evidence="6">Poly [ADP-ribose] polymerase</fullName>
        <shortName evidence="6">PARP</shortName>
        <ecNumber evidence="6">2.4.2.-</ecNumber>
    </recommendedName>
</protein>
<feature type="domain" description="UBA" evidence="8">
    <location>
        <begin position="282"/>
        <end position="329"/>
    </location>
</feature>
<dbReference type="SMART" id="SM00165">
    <property type="entry name" value="UBA"/>
    <property type="match status" value="1"/>
</dbReference>
<keyword evidence="10" id="KW-1185">Reference proteome</keyword>
<dbReference type="PROSITE" id="PS50030">
    <property type="entry name" value="UBA"/>
    <property type="match status" value="1"/>
</dbReference>
<feature type="region of interest" description="Disordered" evidence="7">
    <location>
        <begin position="338"/>
        <end position="383"/>
    </location>
</feature>
<sequence>MTLRQQRFAEDVNSAIALCEQYGWPFTDFHQTDNSLSFAYIKNNNKQTVTISISEDYPENTFITWHENQEHSDHSNDTIKNIVMAINREMSVGGVERSDSMDTDNSCYEDCQERFVQDSDENEESEDDTDFIDDDNHLLEAGFDEVETNPVLSRDMEKLWGCYGRDVMEYRTFESIDEVDVEIKVSLASLLEKEIAEAWNLDRLQPMVIRLNLSLSQYLDSPKPPVLQVMHTSKSGIVSQLQKVLNDFISEQWNRVSNSLIKRLFDEAEQADRQITTSTHQPLDEATRTVHDRNIARLMEMGFTADQASNALMLNNGDLLLAVNYLMGNPASCMGPTVNSHDVGSSSSSSAKGHAPFHRQTSHPMAARHDKKVSRLHSVESRSQQKGADIIDLTSDGDDLTLVPASTWFGKKSKRIPSPNLGFLIQVYQYTRQRIPTLNEFCVVCDDAHVFQNGAMLKPSVCSRELCVFAFQTLGVMADAAESVATGAEVVDLLIAMTRSACASGRRDVIFSPYPTVVDPTKSTELALNPKSKDYEKVKKTLTSIPPIAELVQIEPGALKRKLDERNPLAYPLLQWVISSNRSHIVKLPEHRRLPFMRTSHQYLLLNSPPAKEKVFQDLKKQYGSTFAFHGSGIENWHSIIREGLVVGSGTKLQVNGAAHGKGIYLSPNSSTSFNYSRMYGTHRQKSKTSESGARFLDHGISMNCIALCEVITHPNLKKNSSIWVSPESDHVCTRFFFVYECGQCGEDICTQNATYMKVIQEAVNFRT</sequence>
<dbReference type="Proteomes" id="UP000694844">
    <property type="component" value="Chromosome 4"/>
</dbReference>
<evidence type="ECO:0000256" key="2">
    <source>
        <dbReference type="ARBA" id="ARBA00022679"/>
    </source>
</evidence>
<dbReference type="Gene3D" id="3.90.228.10">
    <property type="match status" value="1"/>
</dbReference>
<dbReference type="KEGG" id="cvn:111130303"/>
<organism evidence="10 11">
    <name type="scientific">Crassostrea virginica</name>
    <name type="common">Eastern oyster</name>
    <dbReference type="NCBI Taxonomy" id="6565"/>
    <lineage>
        <taxon>Eukaryota</taxon>
        <taxon>Metazoa</taxon>
        <taxon>Spiralia</taxon>
        <taxon>Lophotrochozoa</taxon>
        <taxon>Mollusca</taxon>
        <taxon>Bivalvia</taxon>
        <taxon>Autobranchia</taxon>
        <taxon>Pteriomorphia</taxon>
        <taxon>Ostreida</taxon>
        <taxon>Ostreoidea</taxon>
        <taxon>Ostreidae</taxon>
        <taxon>Crassostrea</taxon>
    </lineage>
</organism>
<evidence type="ECO:0000256" key="7">
    <source>
        <dbReference type="SAM" id="MobiDB-lite"/>
    </source>
</evidence>
<dbReference type="InterPro" id="IPR051838">
    <property type="entry name" value="ARTD_PARP"/>
</dbReference>
<dbReference type="GO" id="GO:0003950">
    <property type="term" value="F:NAD+ poly-ADP-ribosyltransferase activity"/>
    <property type="evidence" value="ECO:0007669"/>
    <property type="project" value="UniProtKB-UniRule"/>
</dbReference>
<evidence type="ECO:0000313" key="11">
    <source>
        <dbReference type="RefSeq" id="XP_022332903.1"/>
    </source>
</evidence>
<evidence type="ECO:0000256" key="5">
    <source>
        <dbReference type="ARBA" id="ARBA00024347"/>
    </source>
</evidence>
<evidence type="ECO:0000256" key="6">
    <source>
        <dbReference type="RuleBase" id="RU362114"/>
    </source>
</evidence>
<dbReference type="GO" id="GO:0016779">
    <property type="term" value="F:nucleotidyltransferase activity"/>
    <property type="evidence" value="ECO:0007669"/>
    <property type="project" value="UniProtKB-KW"/>
</dbReference>
<evidence type="ECO:0000256" key="4">
    <source>
        <dbReference type="ARBA" id="ARBA00023027"/>
    </source>
</evidence>
<dbReference type="InterPro" id="IPR015940">
    <property type="entry name" value="UBA"/>
</dbReference>
<keyword evidence="3" id="KW-0548">Nucleotidyltransferase</keyword>
<dbReference type="Gene3D" id="1.10.8.10">
    <property type="entry name" value="DNA helicase RuvA subunit, C-terminal domain"/>
    <property type="match status" value="1"/>
</dbReference>
<dbReference type="PROSITE" id="PS51059">
    <property type="entry name" value="PARP_CATALYTIC"/>
    <property type="match status" value="1"/>
</dbReference>
<dbReference type="InterPro" id="IPR012317">
    <property type="entry name" value="Poly(ADP-ribose)pol_cat_dom"/>
</dbReference>
<evidence type="ECO:0000259" key="8">
    <source>
        <dbReference type="PROSITE" id="PS50030"/>
    </source>
</evidence>
<dbReference type="SUPFAM" id="SSF56399">
    <property type="entry name" value="ADP-ribosylation"/>
    <property type="match status" value="1"/>
</dbReference>
<name>A0A8B8DZB2_CRAVI</name>
<dbReference type="GeneID" id="111130303"/>
<gene>
    <name evidence="11" type="primary">LOC111130303</name>
</gene>
<evidence type="ECO:0000313" key="10">
    <source>
        <dbReference type="Proteomes" id="UP000694844"/>
    </source>
</evidence>
<dbReference type="InterPro" id="IPR009060">
    <property type="entry name" value="UBA-like_sf"/>
</dbReference>
<dbReference type="PANTHER" id="PTHR21328">
    <property type="entry name" value="POLY ADP-RIBOSE POLYMERASE FAMILY, MEMBER PARP"/>
    <property type="match status" value="1"/>
</dbReference>
<keyword evidence="2 6" id="KW-0808">Transferase</keyword>
<dbReference type="EC" id="2.4.2.-" evidence="6"/>
<dbReference type="OrthoDB" id="109543at2759"/>
<evidence type="ECO:0000259" key="9">
    <source>
        <dbReference type="PROSITE" id="PS51059"/>
    </source>
</evidence>
<proteinExistence type="inferred from homology"/>
<feature type="domain" description="PARP catalytic" evidence="9">
    <location>
        <begin position="550"/>
        <end position="768"/>
    </location>
</feature>
<keyword evidence="4 6" id="KW-0520">NAD</keyword>
<dbReference type="CDD" id="cd01341">
    <property type="entry name" value="ADP_ribosyl"/>
    <property type="match status" value="2"/>
</dbReference>
<dbReference type="AlphaFoldDB" id="A0A8B8DZB2"/>
<keyword evidence="1 6" id="KW-0328">Glycosyltransferase</keyword>